<dbReference type="InterPro" id="IPR050863">
    <property type="entry name" value="CenT-Element_Derived"/>
</dbReference>
<dbReference type="InterPro" id="IPR006600">
    <property type="entry name" value="HTH_CenpB_DNA-bd_dom"/>
</dbReference>
<proteinExistence type="predicted"/>
<dbReference type="InterPro" id="IPR007889">
    <property type="entry name" value="HTH_Psq"/>
</dbReference>
<gene>
    <name evidence="5" type="ORF">M513_11293</name>
</gene>
<reference evidence="5 6" key="1">
    <citation type="journal article" date="2014" name="Nat. Genet.">
        <title>Genome and transcriptome of the porcine whipworm Trichuris suis.</title>
        <authorList>
            <person name="Jex A.R."/>
            <person name="Nejsum P."/>
            <person name="Schwarz E.M."/>
            <person name="Hu L."/>
            <person name="Young N.D."/>
            <person name="Hall R.S."/>
            <person name="Korhonen P.K."/>
            <person name="Liao S."/>
            <person name="Thamsborg S."/>
            <person name="Xia J."/>
            <person name="Xu P."/>
            <person name="Wang S."/>
            <person name="Scheerlinck J.P."/>
            <person name="Hofmann A."/>
            <person name="Sternberg P.W."/>
            <person name="Wang J."/>
            <person name="Gasser R.B."/>
        </authorList>
    </citation>
    <scope>NUCLEOTIDE SEQUENCE [LARGE SCALE GENOMIC DNA]</scope>
    <source>
        <strain evidence="5">DCEP-RM93M</strain>
    </source>
</reference>
<dbReference type="SUPFAM" id="SSF46689">
    <property type="entry name" value="Homeodomain-like"/>
    <property type="match status" value="2"/>
</dbReference>
<accession>A0A085LS67</accession>
<keyword evidence="3" id="KW-0539">Nucleus</keyword>
<dbReference type="InterPro" id="IPR009057">
    <property type="entry name" value="Homeodomain-like_sf"/>
</dbReference>
<dbReference type="PROSITE" id="PS51253">
    <property type="entry name" value="HTH_CENPB"/>
    <property type="match status" value="1"/>
</dbReference>
<evidence type="ECO:0000256" key="3">
    <source>
        <dbReference type="ARBA" id="ARBA00023242"/>
    </source>
</evidence>
<dbReference type="Gene3D" id="1.10.10.60">
    <property type="entry name" value="Homeodomain-like"/>
    <property type="match status" value="2"/>
</dbReference>
<dbReference type="PANTHER" id="PTHR19303:SF16">
    <property type="entry name" value="JERKY PROTEIN HOMOLOG-LIKE"/>
    <property type="match status" value="1"/>
</dbReference>
<evidence type="ECO:0000259" key="4">
    <source>
        <dbReference type="PROSITE" id="PS51253"/>
    </source>
</evidence>
<dbReference type="SMART" id="SM00674">
    <property type="entry name" value="CENPB"/>
    <property type="match status" value="1"/>
</dbReference>
<keyword evidence="2" id="KW-0238">DNA-binding</keyword>
<dbReference type="EMBL" id="KL363313">
    <property type="protein sequence ID" value="KFD47813.1"/>
    <property type="molecule type" value="Genomic_DNA"/>
</dbReference>
<dbReference type="Pfam" id="PF03221">
    <property type="entry name" value="HTH_Tnp_Tc5"/>
    <property type="match status" value="1"/>
</dbReference>
<dbReference type="InterPro" id="IPR004875">
    <property type="entry name" value="DDE_SF_endonuclease_dom"/>
</dbReference>
<dbReference type="Proteomes" id="UP000030764">
    <property type="component" value="Unassembled WGS sequence"/>
</dbReference>
<dbReference type="PANTHER" id="PTHR19303">
    <property type="entry name" value="TRANSPOSON"/>
    <property type="match status" value="1"/>
</dbReference>
<name>A0A085LS67_9BILA</name>
<evidence type="ECO:0000256" key="1">
    <source>
        <dbReference type="ARBA" id="ARBA00004123"/>
    </source>
</evidence>
<dbReference type="GO" id="GO:0005634">
    <property type="term" value="C:nucleus"/>
    <property type="evidence" value="ECO:0007669"/>
    <property type="project" value="UniProtKB-SubCell"/>
</dbReference>
<organism evidence="5 6">
    <name type="scientific">Trichuris suis</name>
    <name type="common">pig whipworm</name>
    <dbReference type="NCBI Taxonomy" id="68888"/>
    <lineage>
        <taxon>Eukaryota</taxon>
        <taxon>Metazoa</taxon>
        <taxon>Ecdysozoa</taxon>
        <taxon>Nematoda</taxon>
        <taxon>Enoplea</taxon>
        <taxon>Dorylaimia</taxon>
        <taxon>Trichinellida</taxon>
        <taxon>Trichuridae</taxon>
        <taxon>Trichuris</taxon>
    </lineage>
</organism>
<dbReference type="AlphaFoldDB" id="A0A085LS67"/>
<comment type="subcellular location">
    <subcellularLocation>
        <location evidence="1">Nucleus</location>
    </subcellularLocation>
</comment>
<evidence type="ECO:0000313" key="5">
    <source>
        <dbReference type="EMBL" id="KFD47813.1"/>
    </source>
</evidence>
<sequence length="328" mass="36969">MAQAHKGSASRDLKRKHCTLSIKDKLELLKKLDSGVSVRSLCGMYNIGSSTVYDLKRQKGKLVQFVADSGLGKEMGGRKTLKGGNSTDLDKVLITWLKVRRRSGVQISGNMVKEQARIFHKELGLPYQCDYSTGWLRRFMERHGLRLRAVCGEKRPADNEAAAAFVDEFTKLVSDEQLSPEQVYNADETALFWKSTPRRTLTTADAESPAGHKASKERVTVLCCSNAAGTHRCTLLVIGKHLHPRAFRGMVHLPVIYRASRNRWMTREITSEWFERHFVPEERAHCSIGLDKDCKIVLTLDNCPAHPVTELVKKNVHSVRLPPKLHLS</sequence>
<dbReference type="GO" id="GO:0003677">
    <property type="term" value="F:DNA binding"/>
    <property type="evidence" value="ECO:0007669"/>
    <property type="project" value="UniProtKB-KW"/>
</dbReference>
<protein>
    <recommendedName>
        <fullName evidence="4">HTH CENPB-type domain-containing protein</fullName>
    </recommendedName>
</protein>
<evidence type="ECO:0000313" key="6">
    <source>
        <dbReference type="Proteomes" id="UP000030764"/>
    </source>
</evidence>
<evidence type="ECO:0000256" key="2">
    <source>
        <dbReference type="ARBA" id="ARBA00023125"/>
    </source>
</evidence>
<feature type="domain" description="HTH CENPB-type" evidence="4">
    <location>
        <begin position="77"/>
        <end position="149"/>
    </location>
</feature>
<dbReference type="Pfam" id="PF03184">
    <property type="entry name" value="DDE_1"/>
    <property type="match status" value="1"/>
</dbReference>
<keyword evidence="6" id="KW-1185">Reference proteome</keyword>
<dbReference type="Pfam" id="PF04218">
    <property type="entry name" value="CENP-B_N"/>
    <property type="match status" value="1"/>
</dbReference>